<keyword evidence="3" id="KW-1185">Reference proteome</keyword>
<feature type="region of interest" description="Disordered" evidence="1">
    <location>
        <begin position="204"/>
        <end position="229"/>
    </location>
</feature>
<organism evidence="2 3">
    <name type="scientific">Reticulibacter mediterranei</name>
    <dbReference type="NCBI Taxonomy" id="2778369"/>
    <lineage>
        <taxon>Bacteria</taxon>
        <taxon>Bacillati</taxon>
        <taxon>Chloroflexota</taxon>
        <taxon>Ktedonobacteria</taxon>
        <taxon>Ktedonobacterales</taxon>
        <taxon>Reticulibacteraceae</taxon>
        <taxon>Reticulibacter</taxon>
    </lineage>
</organism>
<reference evidence="2" key="1">
    <citation type="submission" date="2020-10" db="EMBL/GenBank/DDBJ databases">
        <title>Taxonomic study of unclassified bacteria belonging to the class Ktedonobacteria.</title>
        <authorList>
            <person name="Yabe S."/>
            <person name="Wang C.M."/>
            <person name="Zheng Y."/>
            <person name="Sakai Y."/>
            <person name="Cavaletti L."/>
            <person name="Monciardini P."/>
            <person name="Donadio S."/>
        </authorList>
    </citation>
    <scope>NUCLEOTIDE SEQUENCE</scope>
    <source>
        <strain evidence="2">ID150040</strain>
    </source>
</reference>
<sequence length="229" mass="23983">MGLRSILAVVLKGKVLAVVLVVTAIVGGATVAMASTPAEHQLVHQTAILGKTATSTDHQGKNDHGMLTPGIKSQGTATPGIKSQGKGLENNDSQQCAGLPEIQRLVAKFSLSVDHQSDDVEAICSLHDGKFKGTTANGLTISTTTVYGYGEIDQLLTEAQFLAAHDRGNMSGKLTSANARIYLADTLHYCGETPLKACLKANRSDAHSNNNGKNDNSKGKPTSTPTPKH</sequence>
<comment type="caution">
    <text evidence="2">The sequence shown here is derived from an EMBL/GenBank/DDBJ whole genome shotgun (WGS) entry which is preliminary data.</text>
</comment>
<dbReference type="Proteomes" id="UP000597444">
    <property type="component" value="Unassembled WGS sequence"/>
</dbReference>
<feature type="region of interest" description="Disordered" evidence="1">
    <location>
        <begin position="54"/>
        <end position="93"/>
    </location>
</feature>
<dbReference type="AlphaFoldDB" id="A0A8J3IQL8"/>
<gene>
    <name evidence="2" type="ORF">KSF_052050</name>
</gene>
<accession>A0A8J3IQL8</accession>
<evidence type="ECO:0000313" key="2">
    <source>
        <dbReference type="EMBL" id="GHO95157.1"/>
    </source>
</evidence>
<dbReference type="RefSeq" id="WP_220205855.1">
    <property type="nucleotide sequence ID" value="NZ_BNJK01000001.1"/>
</dbReference>
<evidence type="ECO:0000256" key="1">
    <source>
        <dbReference type="SAM" id="MobiDB-lite"/>
    </source>
</evidence>
<proteinExistence type="predicted"/>
<dbReference type="EMBL" id="BNJK01000001">
    <property type="protein sequence ID" value="GHO95157.1"/>
    <property type="molecule type" value="Genomic_DNA"/>
</dbReference>
<name>A0A8J3IQL8_9CHLR</name>
<protein>
    <submittedName>
        <fullName evidence="2">Uncharacterized protein</fullName>
    </submittedName>
</protein>
<evidence type="ECO:0000313" key="3">
    <source>
        <dbReference type="Proteomes" id="UP000597444"/>
    </source>
</evidence>